<name>A0ABD6EDJ2_9BILA</name>
<dbReference type="AlphaFoldDB" id="A0ABD6EDJ2"/>
<comment type="cofactor">
    <cofactor evidence="2">
        <name>Mg(2+)</name>
        <dbReference type="ChEBI" id="CHEBI:18420"/>
    </cofactor>
</comment>
<keyword evidence="10" id="KW-1185">Reference proteome</keyword>
<keyword evidence="5" id="KW-0378">Hydrolase</keyword>
<accession>A0ABD6EDJ2</accession>
<gene>
    <name evidence="9" type="ORF">AB6A40_001094</name>
</gene>
<dbReference type="EMBL" id="JBGFUD010000369">
    <property type="protein sequence ID" value="MFH4974385.1"/>
    <property type="molecule type" value="Genomic_DNA"/>
</dbReference>
<dbReference type="PROSITE" id="PS51462">
    <property type="entry name" value="NUDIX"/>
    <property type="match status" value="1"/>
</dbReference>
<dbReference type="PANTHER" id="PTHR12318:SF0">
    <property type="entry name" value="ACYL-COENZYME A DIPHOSPHATASE NUDT19"/>
    <property type="match status" value="1"/>
</dbReference>
<keyword evidence="4" id="KW-0479">Metal-binding</keyword>
<dbReference type="Proteomes" id="UP001608902">
    <property type="component" value="Unassembled WGS sequence"/>
</dbReference>
<dbReference type="PANTHER" id="PTHR12318">
    <property type="entry name" value="TESTOSTERONE-REGULATED PROTEIN RP2"/>
    <property type="match status" value="1"/>
</dbReference>
<sequence>MASSWRSAASVIIVESVRHRILLAKRASNASFMPNTIVFPGGTVDKLNDNTFPLDKTNEPMKREDFHLKITALRELFEECGIIPIVDDTGRRKLITSSSNDCLAVQQDRLHDKAGLFVNLFTDHLLDLRLDTASMKAHSNWLTPADYIKRFDTFFYLISVEKAVKPRVYKGELSSADWNCAKSILDAASKGKYHLAPPQFYELTRLSKPKQWNNLESETDVHNSTKICPQMVEVDENRTIGLLNGDQAYIEGERAYFTKIRPANGKILQPDPDKCIHRFEIEKHPKNGETMKMYL</sequence>
<keyword evidence="7" id="KW-0464">Manganese</keyword>
<evidence type="ECO:0000256" key="1">
    <source>
        <dbReference type="ARBA" id="ARBA00001936"/>
    </source>
</evidence>
<proteinExistence type="inferred from homology"/>
<feature type="domain" description="Nudix hydrolase" evidence="8">
    <location>
        <begin position="4"/>
        <end position="201"/>
    </location>
</feature>
<dbReference type="InterPro" id="IPR039121">
    <property type="entry name" value="NUDT19"/>
</dbReference>
<dbReference type="GO" id="GO:0046872">
    <property type="term" value="F:metal ion binding"/>
    <property type="evidence" value="ECO:0007669"/>
    <property type="project" value="UniProtKB-KW"/>
</dbReference>
<evidence type="ECO:0000256" key="7">
    <source>
        <dbReference type="ARBA" id="ARBA00023211"/>
    </source>
</evidence>
<evidence type="ECO:0000259" key="8">
    <source>
        <dbReference type="PROSITE" id="PS51462"/>
    </source>
</evidence>
<evidence type="ECO:0000256" key="6">
    <source>
        <dbReference type="ARBA" id="ARBA00022842"/>
    </source>
</evidence>
<evidence type="ECO:0000256" key="3">
    <source>
        <dbReference type="ARBA" id="ARBA00005582"/>
    </source>
</evidence>
<protein>
    <recommendedName>
        <fullName evidence="8">Nudix hydrolase domain-containing protein</fullName>
    </recommendedName>
</protein>
<comment type="caution">
    <text evidence="9">The sequence shown here is derived from an EMBL/GenBank/DDBJ whole genome shotgun (WGS) entry which is preliminary data.</text>
</comment>
<dbReference type="CDD" id="cd18870">
    <property type="entry name" value="NUDIX_AcylCoAdiphos_Nudt19"/>
    <property type="match status" value="1"/>
</dbReference>
<dbReference type="Gene3D" id="3.90.79.10">
    <property type="entry name" value="Nucleoside Triphosphate Pyrophosphohydrolase"/>
    <property type="match status" value="1"/>
</dbReference>
<comment type="cofactor">
    <cofactor evidence="1">
        <name>Mn(2+)</name>
        <dbReference type="ChEBI" id="CHEBI:29035"/>
    </cofactor>
</comment>
<evidence type="ECO:0000313" key="10">
    <source>
        <dbReference type="Proteomes" id="UP001608902"/>
    </source>
</evidence>
<dbReference type="SUPFAM" id="SSF55811">
    <property type="entry name" value="Nudix"/>
    <property type="match status" value="1"/>
</dbReference>
<comment type="similarity">
    <text evidence="3">Belongs to the Nudix hydrolase family.</text>
</comment>
<evidence type="ECO:0000256" key="5">
    <source>
        <dbReference type="ARBA" id="ARBA00022801"/>
    </source>
</evidence>
<dbReference type="InterPro" id="IPR000086">
    <property type="entry name" value="NUDIX_hydrolase_dom"/>
</dbReference>
<organism evidence="9 10">
    <name type="scientific">Gnathostoma spinigerum</name>
    <dbReference type="NCBI Taxonomy" id="75299"/>
    <lineage>
        <taxon>Eukaryota</taxon>
        <taxon>Metazoa</taxon>
        <taxon>Ecdysozoa</taxon>
        <taxon>Nematoda</taxon>
        <taxon>Chromadorea</taxon>
        <taxon>Rhabditida</taxon>
        <taxon>Spirurina</taxon>
        <taxon>Gnathostomatomorpha</taxon>
        <taxon>Gnathostomatoidea</taxon>
        <taxon>Gnathostomatidae</taxon>
        <taxon>Gnathostoma</taxon>
    </lineage>
</organism>
<reference evidence="9 10" key="1">
    <citation type="submission" date="2024-08" db="EMBL/GenBank/DDBJ databases">
        <title>Gnathostoma spinigerum genome.</title>
        <authorList>
            <person name="Gonzalez-Bertolin B."/>
            <person name="Monzon S."/>
            <person name="Zaballos A."/>
            <person name="Jimenez P."/>
            <person name="Dekumyoy P."/>
            <person name="Varona S."/>
            <person name="Cuesta I."/>
            <person name="Sumanam S."/>
            <person name="Adisakwattana P."/>
            <person name="Gasser R.B."/>
            <person name="Hernandez-Gonzalez A."/>
            <person name="Young N.D."/>
            <person name="Perteguer M.J."/>
        </authorList>
    </citation>
    <scope>NUCLEOTIDE SEQUENCE [LARGE SCALE GENOMIC DNA]</scope>
    <source>
        <strain evidence="9">AL3</strain>
        <tissue evidence="9">Liver</tissue>
    </source>
</reference>
<dbReference type="GO" id="GO:0016787">
    <property type="term" value="F:hydrolase activity"/>
    <property type="evidence" value="ECO:0007669"/>
    <property type="project" value="UniProtKB-KW"/>
</dbReference>
<evidence type="ECO:0000256" key="4">
    <source>
        <dbReference type="ARBA" id="ARBA00022723"/>
    </source>
</evidence>
<evidence type="ECO:0000256" key="2">
    <source>
        <dbReference type="ARBA" id="ARBA00001946"/>
    </source>
</evidence>
<evidence type="ECO:0000313" key="9">
    <source>
        <dbReference type="EMBL" id="MFH4974385.1"/>
    </source>
</evidence>
<dbReference type="InterPro" id="IPR015797">
    <property type="entry name" value="NUDIX_hydrolase-like_dom_sf"/>
</dbReference>
<keyword evidence="6" id="KW-0460">Magnesium</keyword>